<dbReference type="Gene3D" id="3.80.10.10">
    <property type="entry name" value="Ribonuclease Inhibitor"/>
    <property type="match status" value="4"/>
</dbReference>
<evidence type="ECO:0008006" key="12">
    <source>
        <dbReference type="Google" id="ProtNLM"/>
    </source>
</evidence>
<gene>
    <name evidence="10" type="ORF">PVL29_017569</name>
</gene>
<evidence type="ECO:0000256" key="1">
    <source>
        <dbReference type="ARBA" id="ARBA00022614"/>
    </source>
</evidence>
<evidence type="ECO:0000256" key="3">
    <source>
        <dbReference type="ARBA" id="ARBA00022741"/>
    </source>
</evidence>
<dbReference type="InterPro" id="IPR058922">
    <property type="entry name" value="WHD_DRP"/>
</dbReference>
<evidence type="ECO:0000313" key="11">
    <source>
        <dbReference type="Proteomes" id="UP001168098"/>
    </source>
</evidence>
<accession>A0AA39DKP0</accession>
<dbReference type="Gene3D" id="1.20.5.4130">
    <property type="match status" value="1"/>
</dbReference>
<evidence type="ECO:0000256" key="2">
    <source>
        <dbReference type="ARBA" id="ARBA00022737"/>
    </source>
</evidence>
<evidence type="ECO:0000256" key="5">
    <source>
        <dbReference type="ARBA" id="ARBA00022840"/>
    </source>
</evidence>
<dbReference type="SUPFAM" id="SSF52540">
    <property type="entry name" value="P-loop containing nucleoside triphosphate hydrolases"/>
    <property type="match status" value="1"/>
</dbReference>
<keyword evidence="2" id="KW-0677">Repeat</keyword>
<keyword evidence="1" id="KW-0433">Leucine-rich repeat</keyword>
<dbReference type="Gene3D" id="1.10.8.430">
    <property type="entry name" value="Helical domain of apoptotic protease-activating factors"/>
    <property type="match status" value="1"/>
</dbReference>
<feature type="domain" description="Disease resistance protein winged helix" evidence="8">
    <location>
        <begin position="445"/>
        <end position="511"/>
    </location>
</feature>
<evidence type="ECO:0000259" key="6">
    <source>
        <dbReference type="Pfam" id="PF00931"/>
    </source>
</evidence>
<sequence length="1351" mass="152097">MAAGEIFLTAFINVMFNKWASNEFFDFVGREGLHTKLRNLKKTLLIVQAVLSDAEEKHVTESSVKLWLEDLRDLAYDMDDLLDAIATEALRRKLMADGSEATTSSTAVRAPIPACFPISLNPTALMFSVRMGSKIEKITNRVQEIAKQIGGLRLLRNAGGSSSARETVLPTTSLVDAPNVYGRGDDKRAILNPLRNDEASENEICVIPILGMPGVGKTAFAQLAFNDGEVKKHFDPRVWISVTYDFDVVRVTKTILQSIASSFRDVDDLNLLQVSLKENLAGKKFLLVLDDVWEEDYATWDLFRSPLRAGARGSKLIVTTRSQRVTSIIGGPVSSPLTMQELPDDDCLPILTHHALGTRNFDNHAHLRVIGEKIVRKCRGLPLAAKALGGLLRTKSNCEEWAELLGSNIWDLPKKECGILPALKLSYHHLPPHLKQCFSYCSVCPKGYEFDKDELVLIWMAEGLLEQPTGNKQMEDLGRDYFCELLSRSLFQPSSSNVSKFTMHDLLNDLAQSVAAEICFHSEDQPENNVRHAISEKVCHSSFTRRMYEIFENFEPVRKAKYLRTFLALPIHASDMNSGCYISTKVGYRISELPNSLGDLKHLRYLNFSYTLINWLPESSLFKLPVGIGNLINLRHLDLIDTDELEEMPSQICKLGSLQTLSKFIVSKGSGLRIRDLGDLSQLLGKLSILGLQNMVNMKEVMDANLKNRHKIEDLTVELGYVDAQNETLTGMLEPHQNLKKLTFQRYRGFKFPSWIGDPSFSSMVQLSLSDCRNCRTLPPLGRLTSLKVLHISSMHKVGRVDDAFYGEVSTSFKPFPSLESLTFGNMPNWEFWFPLSNSDAEVQTLFPSLVELKISQCPLLHCELIHPCLPSIVKLDVRECPHTLLRFEFPFLRELNVTDIMGLRRGLHIDLHSLNALTKLRIEAIPELARIGEWLPLELEYWETYNCSSLEELPKGFKRLKSLKELRIGHCPNLVSFPETGLPPALRVLVLNDCEGQKLLPHGRYNGNLQFLERLHVWNCPSLVCFPDELPSTLQLEIGVCTNLKALPDKIMQASSSGSGSGTRSISHFEVSKINGCPSLNSIPPGNLPPSLKQLEIWNCEILEPISGQMLCNNAALECLKMWNYPNLTTLEGCLDSLTHLIKLEILDCPGLEFFPLNGLPNANLKELWIENCENLKSLRPQMQNLTSLQNLYVRYCPSLVSLPEGGLAPNLTSLRIEYCQNLQTHLSDWGLHRLTSLKAFRISGACSDVVSFRENDCLLLPRNLTWLSVNELQNLESLSFLGLQNLNSVKELLISDCPKLRSFLPDEGLPGTLSRLEVKKCPILRKRCLKEKGEDWARIAHIPRIEIFY</sequence>
<reference evidence="10 11" key="1">
    <citation type="journal article" date="2023" name="BMC Biotechnol.">
        <title>Vitis rotundifolia cv Carlos genome sequencing.</title>
        <authorList>
            <person name="Huff M."/>
            <person name="Hulse-Kemp A."/>
            <person name="Scheffler B."/>
            <person name="Youngblood R."/>
            <person name="Simpson S."/>
            <person name="Babiker E."/>
            <person name="Staton M."/>
        </authorList>
    </citation>
    <scope>NUCLEOTIDE SEQUENCE [LARGE SCALE GENOMIC DNA]</scope>
    <source>
        <tissue evidence="10">Leaf</tissue>
    </source>
</reference>
<keyword evidence="4" id="KW-0611">Plant defense</keyword>
<dbReference type="Pfam" id="PF18052">
    <property type="entry name" value="Rx_N"/>
    <property type="match status" value="1"/>
</dbReference>
<evidence type="ECO:0000256" key="4">
    <source>
        <dbReference type="ARBA" id="ARBA00022821"/>
    </source>
</evidence>
<dbReference type="Pfam" id="PF25019">
    <property type="entry name" value="LRR_R13L1-DRL21"/>
    <property type="match status" value="1"/>
</dbReference>
<keyword evidence="5" id="KW-0067">ATP-binding</keyword>
<dbReference type="SUPFAM" id="SSF52058">
    <property type="entry name" value="L domain-like"/>
    <property type="match status" value="2"/>
</dbReference>
<evidence type="ECO:0000313" key="10">
    <source>
        <dbReference type="EMBL" id="KAJ9685582.1"/>
    </source>
</evidence>
<dbReference type="FunFam" id="1.10.10.10:FF:000322">
    <property type="entry name" value="Probable disease resistance protein At1g63360"/>
    <property type="match status" value="1"/>
</dbReference>
<evidence type="ECO:0000259" key="8">
    <source>
        <dbReference type="Pfam" id="PF23559"/>
    </source>
</evidence>
<dbReference type="Gene3D" id="3.40.50.300">
    <property type="entry name" value="P-loop containing nucleotide triphosphate hydrolases"/>
    <property type="match status" value="1"/>
</dbReference>
<dbReference type="Gene3D" id="1.10.10.10">
    <property type="entry name" value="Winged helix-like DNA-binding domain superfamily/Winged helix DNA-binding domain"/>
    <property type="match status" value="1"/>
</dbReference>
<dbReference type="InterPro" id="IPR042197">
    <property type="entry name" value="Apaf_helical"/>
</dbReference>
<dbReference type="PANTHER" id="PTHR36766:SF51">
    <property type="entry name" value="DISEASE RESISTANCE RPP13-LIKE PROTEIN 1"/>
    <property type="match status" value="1"/>
</dbReference>
<feature type="domain" description="R13L1/DRL21-like LRR repeat region" evidence="9">
    <location>
        <begin position="674"/>
        <end position="795"/>
    </location>
</feature>
<dbReference type="Proteomes" id="UP001168098">
    <property type="component" value="Unassembled WGS sequence"/>
</dbReference>
<keyword evidence="3" id="KW-0547">Nucleotide-binding</keyword>
<organism evidence="10 11">
    <name type="scientific">Vitis rotundifolia</name>
    <name type="common">Muscadine grape</name>
    <dbReference type="NCBI Taxonomy" id="103349"/>
    <lineage>
        <taxon>Eukaryota</taxon>
        <taxon>Viridiplantae</taxon>
        <taxon>Streptophyta</taxon>
        <taxon>Embryophyta</taxon>
        <taxon>Tracheophyta</taxon>
        <taxon>Spermatophyta</taxon>
        <taxon>Magnoliopsida</taxon>
        <taxon>eudicotyledons</taxon>
        <taxon>Gunneridae</taxon>
        <taxon>Pentapetalae</taxon>
        <taxon>rosids</taxon>
        <taxon>Vitales</taxon>
        <taxon>Vitaceae</taxon>
        <taxon>Viteae</taxon>
        <taxon>Vitis</taxon>
    </lineage>
</organism>
<dbReference type="EMBL" id="JARBHA010000013">
    <property type="protein sequence ID" value="KAJ9685582.1"/>
    <property type="molecule type" value="Genomic_DNA"/>
</dbReference>
<name>A0AA39DKP0_VITRO</name>
<keyword evidence="11" id="KW-1185">Reference proteome</keyword>
<evidence type="ECO:0000259" key="7">
    <source>
        <dbReference type="Pfam" id="PF18052"/>
    </source>
</evidence>
<dbReference type="PRINTS" id="PR00364">
    <property type="entry name" value="DISEASERSIST"/>
</dbReference>
<dbReference type="Pfam" id="PF00931">
    <property type="entry name" value="NB-ARC"/>
    <property type="match status" value="1"/>
</dbReference>
<dbReference type="GO" id="GO:0005524">
    <property type="term" value="F:ATP binding"/>
    <property type="evidence" value="ECO:0007669"/>
    <property type="project" value="UniProtKB-KW"/>
</dbReference>
<dbReference type="PANTHER" id="PTHR36766">
    <property type="entry name" value="PLANT BROAD-SPECTRUM MILDEW RESISTANCE PROTEIN RPW8"/>
    <property type="match status" value="1"/>
</dbReference>
<dbReference type="Pfam" id="PF23559">
    <property type="entry name" value="WHD_DRP"/>
    <property type="match status" value="1"/>
</dbReference>
<dbReference type="GO" id="GO:0043531">
    <property type="term" value="F:ADP binding"/>
    <property type="evidence" value="ECO:0007669"/>
    <property type="project" value="InterPro"/>
</dbReference>
<dbReference type="InterPro" id="IPR036388">
    <property type="entry name" value="WH-like_DNA-bd_sf"/>
</dbReference>
<comment type="caution">
    <text evidence="10">The sequence shown here is derived from an EMBL/GenBank/DDBJ whole genome shotgun (WGS) entry which is preliminary data.</text>
</comment>
<dbReference type="InterPro" id="IPR041118">
    <property type="entry name" value="Rx_N"/>
</dbReference>
<dbReference type="GO" id="GO:0006952">
    <property type="term" value="P:defense response"/>
    <property type="evidence" value="ECO:0007669"/>
    <property type="project" value="UniProtKB-KW"/>
</dbReference>
<feature type="domain" description="Disease resistance N-terminal" evidence="7">
    <location>
        <begin position="28"/>
        <end position="99"/>
    </location>
</feature>
<dbReference type="InterPro" id="IPR056789">
    <property type="entry name" value="LRR_R13L1-DRL21"/>
</dbReference>
<dbReference type="InterPro" id="IPR032675">
    <property type="entry name" value="LRR_dom_sf"/>
</dbReference>
<protein>
    <recommendedName>
        <fullName evidence="12">Disease resistance RPP13-like protein 1</fullName>
    </recommendedName>
</protein>
<evidence type="ECO:0000259" key="9">
    <source>
        <dbReference type="Pfam" id="PF25019"/>
    </source>
</evidence>
<proteinExistence type="predicted"/>
<dbReference type="GO" id="GO:0051707">
    <property type="term" value="P:response to other organism"/>
    <property type="evidence" value="ECO:0007669"/>
    <property type="project" value="UniProtKB-ARBA"/>
</dbReference>
<dbReference type="InterPro" id="IPR002182">
    <property type="entry name" value="NB-ARC"/>
</dbReference>
<feature type="domain" description="NB-ARC" evidence="6">
    <location>
        <begin position="189"/>
        <end position="355"/>
    </location>
</feature>
<dbReference type="InterPro" id="IPR027417">
    <property type="entry name" value="P-loop_NTPase"/>
</dbReference>